<dbReference type="Proteomes" id="UP000037784">
    <property type="component" value="Unassembled WGS sequence"/>
</dbReference>
<dbReference type="InterPro" id="IPR029903">
    <property type="entry name" value="RmlD-like-bd"/>
</dbReference>
<reference evidence="3 5" key="2">
    <citation type="submission" date="2015-07" db="EMBL/GenBank/DDBJ databases">
        <title>Whole genome sequence of Ardenticatena maritima DSM 23922.</title>
        <authorList>
            <person name="Hemp J."/>
            <person name="Ward L.M."/>
            <person name="Pace L.A."/>
            <person name="Fischer W.W."/>
        </authorList>
    </citation>
    <scope>NUCLEOTIDE SEQUENCE [LARGE SCALE GENOMIC DNA]</scope>
    <source>
        <strain evidence="3 5">110S</strain>
    </source>
</reference>
<dbReference type="Proteomes" id="UP000050502">
    <property type="component" value="Unassembled WGS sequence"/>
</dbReference>
<evidence type="ECO:0000259" key="1">
    <source>
        <dbReference type="Pfam" id="PF04321"/>
    </source>
</evidence>
<dbReference type="RefSeq" id="WP_054494132.1">
    <property type="nucleotide sequence ID" value="NZ_BBZA01000265.1"/>
</dbReference>
<dbReference type="EC" id="1.1.1.133" evidence="2"/>
<organism evidence="2 4">
    <name type="scientific">Ardenticatena maritima</name>
    <dbReference type="NCBI Taxonomy" id="872965"/>
    <lineage>
        <taxon>Bacteria</taxon>
        <taxon>Bacillati</taxon>
        <taxon>Chloroflexota</taxon>
        <taxon>Ardenticatenia</taxon>
        <taxon>Ardenticatenales</taxon>
        <taxon>Ardenticatenaceae</taxon>
        <taxon>Ardenticatena</taxon>
    </lineage>
</organism>
<dbReference type="AlphaFoldDB" id="A0A0M8K9F1"/>
<evidence type="ECO:0000313" key="5">
    <source>
        <dbReference type="Proteomes" id="UP000050502"/>
    </source>
</evidence>
<proteinExistence type="predicted"/>
<gene>
    <name evidence="2" type="primary">rfbD</name>
    <name evidence="2" type="ORF">ARMA_2878</name>
    <name evidence="3" type="ORF">SE16_06020</name>
</gene>
<evidence type="ECO:0000313" key="3">
    <source>
        <dbReference type="EMBL" id="KPL88371.1"/>
    </source>
</evidence>
<keyword evidence="4" id="KW-1185">Reference proteome</keyword>
<evidence type="ECO:0000313" key="4">
    <source>
        <dbReference type="Proteomes" id="UP000037784"/>
    </source>
</evidence>
<dbReference type="OrthoDB" id="9803892at2"/>
<dbReference type="InParanoid" id="A0A0M8K9F1"/>
<dbReference type="GO" id="GO:0019305">
    <property type="term" value="P:dTDP-rhamnose biosynthetic process"/>
    <property type="evidence" value="ECO:0007669"/>
    <property type="project" value="UniProtKB-UniPathway"/>
</dbReference>
<dbReference type="Gene3D" id="3.40.50.720">
    <property type="entry name" value="NAD(P)-binding Rossmann-like Domain"/>
    <property type="match status" value="1"/>
</dbReference>
<dbReference type="GO" id="GO:0008831">
    <property type="term" value="F:dTDP-4-dehydrorhamnose reductase activity"/>
    <property type="evidence" value="ECO:0007669"/>
    <property type="project" value="UniProtKB-EC"/>
</dbReference>
<dbReference type="InterPro" id="IPR036291">
    <property type="entry name" value="NAD(P)-bd_dom_sf"/>
</dbReference>
<reference evidence="4" key="3">
    <citation type="submission" date="2015-08" db="EMBL/GenBank/DDBJ databases">
        <title>Draft Genome Sequence of a Heterotrophic Facultative Anaerobic Bacterium Ardenticatena maritima Strain 110S.</title>
        <authorList>
            <person name="Kawaichi S."/>
            <person name="Yoshida T."/>
            <person name="Sako Y."/>
            <person name="Nakamura R."/>
        </authorList>
    </citation>
    <scope>NUCLEOTIDE SEQUENCE [LARGE SCALE GENOMIC DNA]</scope>
    <source>
        <strain evidence="4">110S</strain>
    </source>
</reference>
<dbReference type="SUPFAM" id="SSF51735">
    <property type="entry name" value="NAD(P)-binding Rossmann-fold domains"/>
    <property type="match status" value="1"/>
</dbReference>
<dbReference type="Pfam" id="PF04321">
    <property type="entry name" value="RmlD_sub_bind"/>
    <property type="match status" value="1"/>
</dbReference>
<dbReference type="CDD" id="cd05254">
    <property type="entry name" value="dTDP_HR_like_SDR_e"/>
    <property type="match status" value="1"/>
</dbReference>
<dbReference type="STRING" id="872965.SE16_06020"/>
<dbReference type="PANTHER" id="PTHR43242">
    <property type="entry name" value="NAD(P)-BINDING ROSSMANN-FOLD SUPERFAMILY PROTEIN"/>
    <property type="match status" value="1"/>
</dbReference>
<dbReference type="EMBL" id="BBZA01000265">
    <property type="protein sequence ID" value="GAP64455.1"/>
    <property type="molecule type" value="Genomic_DNA"/>
</dbReference>
<keyword evidence="2" id="KW-0560">Oxidoreductase</keyword>
<dbReference type="PANTHER" id="PTHR43242:SF1">
    <property type="entry name" value="NAD(P)-BINDING ROSSMANN-FOLD SUPERFAMILY PROTEIN"/>
    <property type="match status" value="1"/>
</dbReference>
<evidence type="ECO:0000313" key="2">
    <source>
        <dbReference type="EMBL" id="GAP64455.1"/>
    </source>
</evidence>
<protein>
    <submittedName>
        <fullName evidence="2">dTDP-4-dehydrorhamnose reductase</fullName>
        <ecNumber evidence="2">1.1.1.133</ecNumber>
    </submittedName>
</protein>
<dbReference type="EMBL" id="LGKN01000004">
    <property type="protein sequence ID" value="KPL88371.1"/>
    <property type="molecule type" value="Genomic_DNA"/>
</dbReference>
<feature type="domain" description="RmlD-like substrate binding" evidence="1">
    <location>
        <begin position="6"/>
        <end position="264"/>
    </location>
</feature>
<dbReference type="UniPathway" id="UPA00124"/>
<comment type="caution">
    <text evidence="2">The sequence shown here is derived from an EMBL/GenBank/DDBJ whole genome shotgun (WGS) entry which is preliminary data.</text>
</comment>
<name>A0A0M8K9F1_9CHLR</name>
<sequence length="279" mass="30855">MTPPIVLLTGAAGVLGRALLRHAPITLRVVATQRQTPVPWPYVETIDLAEREQVFRLFAQRRPNIVLHTAAGFRDETLARDVEAATQNIALAAAEFGSALIHISTDLVFDGKHAPYDEQALPHPIHPYGRAKAVAEAIVREHVPSAAIVRTSLILDINLPDRNSAWVIQALRRGEPVSLFVDELRCPIPADDLARQLWELVRLPTEQRAGVWHLVGPEALSRYALGLLLAVRHGLPTTPIRAAFNREFPTPRPRDVRLLSSRAATLTTRARGATEYLII</sequence>
<accession>A0A0M8K9F1</accession>
<reference evidence="2 4" key="1">
    <citation type="journal article" date="2015" name="Genome Announc.">
        <title>Draft Genome Sequence of a Heterotrophic Facultative Anaerobic Thermophilic Bacterium, Ardenticatena maritima Strain 110ST.</title>
        <authorList>
            <person name="Kawaichi S."/>
            <person name="Yoshida T."/>
            <person name="Sako Y."/>
            <person name="Nakamura R."/>
        </authorList>
    </citation>
    <scope>NUCLEOTIDE SEQUENCE [LARGE SCALE GENOMIC DNA]</scope>
    <source>
        <strain evidence="2 4">110S</strain>
    </source>
</reference>